<protein>
    <submittedName>
        <fullName evidence="4">Uncharacterized protein</fullName>
    </submittedName>
</protein>
<feature type="compositionally biased region" description="Pro residues" evidence="2">
    <location>
        <begin position="1630"/>
        <end position="1652"/>
    </location>
</feature>
<feature type="transmembrane region" description="Helical" evidence="3">
    <location>
        <begin position="178"/>
        <end position="205"/>
    </location>
</feature>
<feature type="compositionally biased region" description="Basic and acidic residues" evidence="2">
    <location>
        <begin position="53"/>
        <end position="76"/>
    </location>
</feature>
<feature type="compositionally biased region" description="Basic and acidic residues" evidence="2">
    <location>
        <begin position="668"/>
        <end position="706"/>
    </location>
</feature>
<feature type="transmembrane region" description="Helical" evidence="3">
    <location>
        <begin position="151"/>
        <end position="172"/>
    </location>
</feature>
<evidence type="ECO:0000256" key="2">
    <source>
        <dbReference type="SAM" id="MobiDB-lite"/>
    </source>
</evidence>
<name>A0ABN7B9T2_9HEMI</name>
<dbReference type="EMBL" id="AP028919">
    <property type="protein sequence ID" value="BET00398.1"/>
    <property type="molecule type" value="Genomic_DNA"/>
</dbReference>
<feature type="compositionally biased region" description="Basic residues" evidence="2">
    <location>
        <begin position="974"/>
        <end position="988"/>
    </location>
</feature>
<feature type="region of interest" description="Disordered" evidence="2">
    <location>
        <begin position="1072"/>
        <end position="1128"/>
    </location>
</feature>
<evidence type="ECO:0000313" key="4">
    <source>
        <dbReference type="EMBL" id="BET00398.1"/>
    </source>
</evidence>
<feature type="coiled-coil region" evidence="1">
    <location>
        <begin position="774"/>
        <end position="801"/>
    </location>
</feature>
<keyword evidence="3" id="KW-0472">Membrane</keyword>
<keyword evidence="1" id="KW-0175">Coiled coil</keyword>
<feature type="region of interest" description="Disordered" evidence="2">
    <location>
        <begin position="1205"/>
        <end position="1229"/>
    </location>
</feature>
<feature type="transmembrane region" description="Helical" evidence="3">
    <location>
        <begin position="121"/>
        <end position="139"/>
    </location>
</feature>
<feature type="transmembrane region" description="Helical" evidence="3">
    <location>
        <begin position="463"/>
        <end position="486"/>
    </location>
</feature>
<feature type="transmembrane region" description="Helical" evidence="3">
    <location>
        <begin position="311"/>
        <end position="334"/>
    </location>
</feature>
<feature type="region of interest" description="Disordered" evidence="2">
    <location>
        <begin position="543"/>
        <end position="566"/>
    </location>
</feature>
<feature type="region of interest" description="Disordered" evidence="2">
    <location>
        <begin position="1604"/>
        <end position="1652"/>
    </location>
</feature>
<sequence>MWGMSPDLGQNPASESSDLHPEHDSTQFDECRHQRPTGDDGQSADETTTRTATECKKGGESSDSGKESGDEDNKMDDGDDEDEDDYEGEDEEDYEVTFLVWCFEQFIGTFFTTRTTNTSSFSPASCVFSTNCTFYLFYLSYLFRIVYLSDLFCIAYLSYLFCIAYLFCIVYLSYLFRIVYLFCIVYLSYLFFIVYLSYLFYIVYLPTSSASSTSLPLLHRLPLLPLLHWLPLLPLLHRLPLLPLLHRLPLLPLLHRLPPYLFCTGYLSYLFCVVYLSYLFCTGYLSYLFCVVHLSYLFCTGYLSYLFRVVYLSYLFRVVYLSYLFCTGYLSYLFRVVYLSYLFRVVYLSYLFCIVYLPTSSAPATSSTSSASPTSPTSSASSTPLPLLHRLPLLPLLHRLPLLPLLHRLPPYLFCTGYLVYLFCTGYLSYLFCTGYLSYLFCIVYLSYLFCTGYLSYLFCIVYLSYLFCIVYLSYLFCIVYLSYLFCIVYLSYLFCIVYLFSTFYLFCFFCLFHDYQDCEGFEDRGDYPWSCYLTTIEEEEEEQEDAERESKSEENQDSGNDSDLEKSELETFEMLEKLCEFETIRVEKERGRISSYHEYKRLKATSPVLSEYQNQIVIEKDVKGLKIKVKKREDEEKDQNEKCVDSKICKGNSSLDPEATSSNLRGFESKCENSVERTDTQGENTLLDRRDTLKEHNTLEERQDTLEEQDPSEERQDTLKERQDTLKSHQDTRKEQNSSEERQGTIEERCASLSKYTVDVDQETLDKYGNTLYEQHQDTLEEQQQVLDELQDTLDEDGDKSRKSILTFRFPSGFDESRLDTNRYEDVSMENTLDAFVDTVQGDELDKSDDRIRCEYDDDTFLVSDDTYGEYIDTKAEYADSDTESILEVRVPHDFDDTKIPSTWLVHKDDLRTTSAIPVASHGNGGPAESISAYDLRSAASAARRINTDRPTGRRPVAAELAMKHDPDPKIKSALKRGASSKKRKKHKVQFDESLNKFFEADYVILIREECGGGGCDCGGGGGDYCYGADDDDDDLPMAPSAPTMAALDLAPFEPPSEFVDQLTLSPPDGYKDHHCLHHQPPVQADDENRERWPPEEPKCEDGQTQTTPTSETEDNDGPLSLTEVQEKKERYIVETITMTTVTERRIIREAEAEMEGAGAFTKAAAADVTATTTTTTKDKEMTLTFKLGSNSLKPNSALRQLFPRIASPPPDKSPDSDDDSLQSNLIKRTIERNTLRRSLVRYPDIRKRNQAKKNENSLVERIKKLTCDIDDDDLSTTPSTRGSPTGEESKDSFGSMHDSSTALVESSKVPAYRKITDIFIRNREPHPVVLQTPASVEHQYPYYHQPYNPPDLGNGLPKTRQSHDARKQFLSSLAPLAACVSSSIDDAPGSRESTSTVDTDYSLGDIDDVLKDQKPQPDIVVGTPGNESDELALFVQQDASRIERLRKRYSSAGGSDDEQDDYGFNRRPSVRGIKPRFGSTTEILQQMQSQIAPPLPSGSHVSWPYYPTDERNGYRRYVEEPHYSQNVIHVQKGQSVRLPYQAGPVQVHLMGGQQSRQVVVRGTQTISTYYHIPRAGPEQFPRGPLVYYPSSPVCGSPTKMKLERGVPEGASASPHQEQSLGNVGGALMPPPPPLANPGPIPQGPLPPGPPVPAHAQTLPLGEPPMMYAMNV</sequence>
<feature type="transmembrane region" description="Helical" evidence="3">
    <location>
        <begin position="437"/>
        <end position="457"/>
    </location>
</feature>
<feature type="compositionally biased region" description="Basic and acidic residues" evidence="2">
    <location>
        <begin position="1088"/>
        <end position="1103"/>
    </location>
</feature>
<keyword evidence="5" id="KW-1185">Reference proteome</keyword>
<feature type="compositionally biased region" description="Polar residues" evidence="2">
    <location>
        <begin position="652"/>
        <end position="665"/>
    </location>
</feature>
<feature type="region of interest" description="Disordered" evidence="2">
    <location>
        <begin position="964"/>
        <end position="988"/>
    </location>
</feature>
<reference evidence="4 5" key="1">
    <citation type="submission" date="2023-09" db="EMBL/GenBank/DDBJ databases">
        <title>Nesidiocoris tenuis whole genome shotgun sequence.</title>
        <authorList>
            <person name="Shibata T."/>
            <person name="Shimoda M."/>
            <person name="Kobayashi T."/>
            <person name="Uehara T."/>
        </authorList>
    </citation>
    <scope>NUCLEOTIDE SEQUENCE [LARGE SCALE GENOMIC DNA]</scope>
    <source>
        <strain evidence="4 5">Japan</strain>
    </source>
</reference>
<accession>A0ABN7B9T2</accession>
<feature type="compositionally biased region" description="Low complexity" evidence="2">
    <location>
        <begin position="1277"/>
        <end position="1288"/>
    </location>
</feature>
<dbReference type="Proteomes" id="UP001307889">
    <property type="component" value="Chromosome 11"/>
</dbReference>
<feature type="transmembrane region" description="Helical" evidence="3">
    <location>
        <begin position="257"/>
        <end position="278"/>
    </location>
</feature>
<organism evidence="4 5">
    <name type="scientific">Nesidiocoris tenuis</name>
    <dbReference type="NCBI Taxonomy" id="355587"/>
    <lineage>
        <taxon>Eukaryota</taxon>
        <taxon>Metazoa</taxon>
        <taxon>Ecdysozoa</taxon>
        <taxon>Arthropoda</taxon>
        <taxon>Hexapoda</taxon>
        <taxon>Insecta</taxon>
        <taxon>Pterygota</taxon>
        <taxon>Neoptera</taxon>
        <taxon>Paraneoptera</taxon>
        <taxon>Hemiptera</taxon>
        <taxon>Heteroptera</taxon>
        <taxon>Panheteroptera</taxon>
        <taxon>Cimicomorpha</taxon>
        <taxon>Miridae</taxon>
        <taxon>Dicyphina</taxon>
        <taxon>Nesidiocoris</taxon>
    </lineage>
</organism>
<evidence type="ECO:0000256" key="3">
    <source>
        <dbReference type="SAM" id="Phobius"/>
    </source>
</evidence>
<evidence type="ECO:0000256" key="1">
    <source>
        <dbReference type="SAM" id="Coils"/>
    </source>
</evidence>
<evidence type="ECO:0000313" key="5">
    <source>
        <dbReference type="Proteomes" id="UP001307889"/>
    </source>
</evidence>
<feature type="transmembrane region" description="Helical" evidence="3">
    <location>
        <begin position="341"/>
        <end position="359"/>
    </location>
</feature>
<feature type="region of interest" description="Disordered" evidence="2">
    <location>
        <begin position="632"/>
        <end position="758"/>
    </location>
</feature>
<keyword evidence="3" id="KW-1133">Transmembrane helix</keyword>
<proteinExistence type="predicted"/>
<feature type="region of interest" description="Disordered" evidence="2">
    <location>
        <begin position="1271"/>
        <end position="1306"/>
    </location>
</feature>
<feature type="transmembrane region" description="Helical" evidence="3">
    <location>
        <begin position="285"/>
        <end position="305"/>
    </location>
</feature>
<feature type="compositionally biased region" description="Basic and acidic residues" evidence="2">
    <location>
        <begin position="713"/>
        <end position="751"/>
    </location>
</feature>
<feature type="region of interest" description="Disordered" evidence="2">
    <location>
        <begin position="1"/>
        <end position="88"/>
    </location>
</feature>
<keyword evidence="3" id="KW-0812">Transmembrane</keyword>
<feature type="compositionally biased region" description="Basic and acidic residues" evidence="2">
    <location>
        <begin position="632"/>
        <end position="649"/>
    </location>
</feature>
<feature type="region of interest" description="Disordered" evidence="2">
    <location>
        <begin position="1385"/>
        <end position="1404"/>
    </location>
</feature>
<feature type="transmembrane region" description="Helical" evidence="3">
    <location>
        <begin position="409"/>
        <end position="430"/>
    </location>
</feature>
<gene>
    <name evidence="4" type="ORF">NTJ_13215</name>
</gene>
<feature type="region of interest" description="Disordered" evidence="2">
    <location>
        <begin position="1450"/>
        <end position="1473"/>
    </location>
</feature>
<feature type="transmembrane region" description="Helical" evidence="3">
    <location>
        <begin position="493"/>
        <end position="516"/>
    </location>
</feature>
<feature type="compositionally biased region" description="Basic and acidic residues" evidence="2">
    <location>
        <begin position="17"/>
        <end position="38"/>
    </location>
</feature>
<feature type="compositionally biased region" description="Acidic residues" evidence="2">
    <location>
        <begin position="77"/>
        <end position="88"/>
    </location>
</feature>